<keyword evidence="1" id="KW-1133">Transmembrane helix</keyword>
<protein>
    <submittedName>
        <fullName evidence="2">Uncharacterized protein</fullName>
    </submittedName>
</protein>
<proteinExistence type="predicted"/>
<dbReference type="RefSeq" id="XP_001589651.1">
    <property type="nucleotide sequence ID" value="XM_001589601.1"/>
</dbReference>
<keyword evidence="1" id="KW-0812">Transmembrane</keyword>
<dbReference type="VEuPathDB" id="FungiDB:sscle_15g105480"/>
<evidence type="ECO:0000313" key="3">
    <source>
        <dbReference type="Proteomes" id="UP000177798"/>
    </source>
</evidence>
<dbReference type="OrthoDB" id="5405107at2759"/>
<accession>A0A1D9QLF9</accession>
<dbReference type="EMBL" id="CP017828">
    <property type="protein sequence ID" value="APA15778.1"/>
    <property type="molecule type" value="Genomic_DNA"/>
</dbReference>
<keyword evidence="1" id="KW-0472">Membrane</keyword>
<gene>
    <name evidence="2" type="ORF">sscle_15g105480</name>
</gene>
<feature type="transmembrane region" description="Helical" evidence="1">
    <location>
        <begin position="80"/>
        <end position="101"/>
    </location>
</feature>
<name>A0A1D9QLF9_SCLS1</name>
<dbReference type="OMA" id="REQTRIP"/>
<dbReference type="Proteomes" id="UP000177798">
    <property type="component" value="Chromosome 15"/>
</dbReference>
<dbReference type="KEGG" id="ssl:SS1G_09373"/>
<organism evidence="2 3">
    <name type="scientific">Sclerotinia sclerotiorum (strain ATCC 18683 / 1980 / Ss-1)</name>
    <name type="common">White mold</name>
    <name type="synonym">Whetzelinia sclerotiorum</name>
    <dbReference type="NCBI Taxonomy" id="665079"/>
    <lineage>
        <taxon>Eukaryota</taxon>
        <taxon>Fungi</taxon>
        <taxon>Dikarya</taxon>
        <taxon>Ascomycota</taxon>
        <taxon>Pezizomycotina</taxon>
        <taxon>Leotiomycetes</taxon>
        <taxon>Helotiales</taxon>
        <taxon>Sclerotiniaceae</taxon>
        <taxon>Sclerotinia</taxon>
    </lineage>
</organism>
<reference evidence="3" key="1">
    <citation type="journal article" date="2017" name="Genome Biol. Evol.">
        <title>The complete genome sequence of the phytopathogenic fungus Sclerotinia sclerotiorum reveals insights into the genome architecture of broad host range pathogens.</title>
        <authorList>
            <person name="Derbyshire M."/>
            <person name="Denton-Giles M."/>
            <person name="Hegedus D."/>
            <person name="Seifbarghy S."/>
            <person name="Rollins J."/>
            <person name="van Kan J."/>
            <person name="Seidl M.F."/>
            <person name="Faino L."/>
            <person name="Mbengue M."/>
            <person name="Navaud O."/>
            <person name="Raffaele S."/>
            <person name="Hammond-Kosack K."/>
            <person name="Heard S."/>
            <person name="Oliver R."/>
        </authorList>
    </citation>
    <scope>NUCLEOTIDE SEQUENCE [LARGE SCALE GENOMIC DNA]</scope>
    <source>
        <strain evidence="3">ATCC 18683 / 1980 / Ss-1</strain>
    </source>
</reference>
<dbReference type="AlphaFoldDB" id="A0A1D9QLF9"/>
<evidence type="ECO:0000313" key="2">
    <source>
        <dbReference type="EMBL" id="APA15778.1"/>
    </source>
</evidence>
<sequence length="155" mass="16886">MGFFAALLSLISTGQIAFTGYNLYLSSIAIPKLLTYESKAIKAAKYSNIAEEQLFKTRTTQAASVGALILTLSTATPFLLLNYTCSTIFALSTVNFAVLLITREYVGDFWKGKPKLPIPGTGDFNDAIGLTNEVWENELFLAVSWVLYGVLGLLV</sequence>
<evidence type="ECO:0000256" key="1">
    <source>
        <dbReference type="SAM" id="Phobius"/>
    </source>
</evidence>